<evidence type="ECO:0000313" key="9">
    <source>
        <dbReference type="Proteomes" id="UP000179245"/>
    </source>
</evidence>
<dbReference type="PANTHER" id="PTHR30314:SF3">
    <property type="entry name" value="MITOCHONDRIAL DIVISION PROTEIN FSZA"/>
    <property type="match status" value="1"/>
</dbReference>
<dbReference type="GO" id="GO:0043093">
    <property type="term" value="P:FtsZ-dependent cytokinesis"/>
    <property type="evidence" value="ECO:0007669"/>
    <property type="project" value="UniProtKB-UniRule"/>
</dbReference>
<accession>A0A1G2QP46</accession>
<dbReference type="SMART" id="SM00865">
    <property type="entry name" value="Tubulin_C"/>
    <property type="match status" value="1"/>
</dbReference>
<evidence type="ECO:0000259" key="6">
    <source>
        <dbReference type="SMART" id="SM00864"/>
    </source>
</evidence>
<dbReference type="InterPro" id="IPR018316">
    <property type="entry name" value="Tubulin/FtsZ_2-layer-sand-dom"/>
</dbReference>
<dbReference type="InterPro" id="IPR045061">
    <property type="entry name" value="FtsZ/CetZ"/>
</dbReference>
<dbReference type="STRING" id="1802443.A2117_00920"/>
<comment type="caution">
    <text evidence="4">Lacks conserved residue(s) required for the propagation of feature annotation.</text>
</comment>
<dbReference type="Proteomes" id="UP000179245">
    <property type="component" value="Unassembled WGS sequence"/>
</dbReference>
<dbReference type="GO" id="GO:0005737">
    <property type="term" value="C:cytoplasm"/>
    <property type="evidence" value="ECO:0007669"/>
    <property type="project" value="UniProtKB-SubCell"/>
</dbReference>
<comment type="caution">
    <text evidence="8">The sequence shown here is derived from an EMBL/GenBank/DDBJ whole genome shotgun (WGS) entry which is preliminary data.</text>
</comment>
<dbReference type="Pfam" id="PF12327">
    <property type="entry name" value="FtsZ_C"/>
    <property type="match status" value="1"/>
</dbReference>
<keyword evidence="4" id="KW-0131">Cell cycle</keyword>
<dbReference type="SUPFAM" id="SSF52490">
    <property type="entry name" value="Tubulin nucleotide-binding domain-like"/>
    <property type="match status" value="1"/>
</dbReference>
<evidence type="ECO:0000259" key="7">
    <source>
        <dbReference type="SMART" id="SM00865"/>
    </source>
</evidence>
<organism evidence="8 9">
    <name type="scientific">Candidatus Wildermuthbacteria bacterium GWA2_46_15</name>
    <dbReference type="NCBI Taxonomy" id="1802443"/>
    <lineage>
        <taxon>Bacteria</taxon>
        <taxon>Candidatus Wildermuthiibacteriota</taxon>
    </lineage>
</organism>
<reference evidence="8 9" key="1">
    <citation type="journal article" date="2016" name="Nat. Commun.">
        <title>Thousands of microbial genomes shed light on interconnected biogeochemical processes in an aquifer system.</title>
        <authorList>
            <person name="Anantharaman K."/>
            <person name="Brown C.T."/>
            <person name="Hug L.A."/>
            <person name="Sharon I."/>
            <person name="Castelle C.J."/>
            <person name="Probst A.J."/>
            <person name="Thomas B.C."/>
            <person name="Singh A."/>
            <person name="Wilkins M.J."/>
            <person name="Karaoz U."/>
            <person name="Brodie E.L."/>
            <person name="Williams K.H."/>
            <person name="Hubbard S.S."/>
            <person name="Banfield J.F."/>
        </authorList>
    </citation>
    <scope>NUCLEOTIDE SEQUENCE [LARGE SCALE GENOMIC DNA]</scope>
</reference>
<feature type="region of interest" description="Disordered" evidence="5">
    <location>
        <begin position="343"/>
        <end position="379"/>
    </location>
</feature>
<evidence type="ECO:0000256" key="2">
    <source>
        <dbReference type="ARBA" id="ARBA00022741"/>
    </source>
</evidence>
<proteinExistence type="inferred from homology"/>
<dbReference type="PANTHER" id="PTHR30314">
    <property type="entry name" value="CELL DIVISION PROTEIN FTSZ-RELATED"/>
    <property type="match status" value="1"/>
</dbReference>
<evidence type="ECO:0000313" key="8">
    <source>
        <dbReference type="EMBL" id="OHA62395.1"/>
    </source>
</evidence>
<dbReference type="SUPFAM" id="SSF55307">
    <property type="entry name" value="Tubulin C-terminal domain-like"/>
    <property type="match status" value="1"/>
</dbReference>
<dbReference type="InterPro" id="IPR036525">
    <property type="entry name" value="Tubulin/FtsZ_GTPase_sf"/>
</dbReference>
<dbReference type="HAMAP" id="MF_00909">
    <property type="entry name" value="FtsZ"/>
    <property type="match status" value="1"/>
</dbReference>
<dbReference type="SMART" id="SM00864">
    <property type="entry name" value="Tubulin"/>
    <property type="match status" value="1"/>
</dbReference>
<feature type="binding site" evidence="4">
    <location>
        <begin position="128"/>
        <end position="130"/>
    </location>
    <ligand>
        <name>GTP</name>
        <dbReference type="ChEBI" id="CHEBI:37565"/>
    </ligand>
</feature>
<feature type="binding site" evidence="4">
    <location>
        <position position="207"/>
    </location>
    <ligand>
        <name>GTP</name>
        <dbReference type="ChEBI" id="CHEBI:37565"/>
    </ligand>
</feature>
<dbReference type="GO" id="GO:0051258">
    <property type="term" value="P:protein polymerization"/>
    <property type="evidence" value="ECO:0007669"/>
    <property type="project" value="UniProtKB-UniRule"/>
</dbReference>
<dbReference type="Gene3D" id="3.40.50.1440">
    <property type="entry name" value="Tubulin/FtsZ, GTPase domain"/>
    <property type="match status" value="1"/>
</dbReference>
<dbReference type="CDD" id="cd02201">
    <property type="entry name" value="FtsZ_type1"/>
    <property type="match status" value="1"/>
</dbReference>
<gene>
    <name evidence="4" type="primary">ftsZ</name>
    <name evidence="8" type="ORF">A2117_00920</name>
</gene>
<dbReference type="InterPro" id="IPR008280">
    <property type="entry name" value="Tub_FtsZ_C"/>
</dbReference>
<comment type="subcellular location">
    <subcellularLocation>
        <location evidence="4">Cytoplasm</location>
    </subcellularLocation>
    <text evidence="4">Assembles at midcell at the inner surface of the cytoplasmic membrane.</text>
</comment>
<feature type="binding site" evidence="4">
    <location>
        <position position="163"/>
    </location>
    <ligand>
        <name>GTP</name>
        <dbReference type="ChEBI" id="CHEBI:37565"/>
    </ligand>
</feature>
<dbReference type="PRINTS" id="PR00423">
    <property type="entry name" value="CELLDVISFTSZ"/>
</dbReference>
<keyword evidence="3 4" id="KW-0342">GTP-binding</keyword>
<name>A0A1G2QP46_9BACT</name>
<dbReference type="InterPro" id="IPR003008">
    <property type="entry name" value="Tubulin_FtsZ_GTPase"/>
</dbReference>
<keyword evidence="4" id="KW-0963">Cytoplasm</keyword>
<feature type="domain" description="Tubulin/FtsZ GTPase" evidence="6">
    <location>
        <begin position="33"/>
        <end position="225"/>
    </location>
</feature>
<evidence type="ECO:0000256" key="4">
    <source>
        <dbReference type="HAMAP-Rule" id="MF_00909"/>
    </source>
</evidence>
<keyword evidence="4" id="KW-0717">Septation</keyword>
<dbReference type="EMBL" id="MHTO01000015">
    <property type="protein sequence ID" value="OHA62395.1"/>
    <property type="molecule type" value="Genomic_DNA"/>
</dbReference>
<evidence type="ECO:0000256" key="3">
    <source>
        <dbReference type="ARBA" id="ARBA00023134"/>
    </source>
</evidence>
<protein>
    <recommendedName>
        <fullName evidence="4">Cell division protein FtsZ</fullName>
    </recommendedName>
</protein>
<keyword evidence="2 4" id="KW-0547">Nucleotide-binding</keyword>
<comment type="subunit">
    <text evidence="4">Homodimer. Polymerizes to form a dynamic ring structure in a strictly GTP-dependent manner. Interacts directly with several other division proteins.</text>
</comment>
<feature type="compositionally biased region" description="Basic residues" evidence="5">
    <location>
        <begin position="343"/>
        <end position="360"/>
    </location>
</feature>
<feature type="domain" description="Tubulin/FtsZ 2-layer sandwich" evidence="7">
    <location>
        <begin position="227"/>
        <end position="345"/>
    </location>
</feature>
<dbReference type="GO" id="GO:0005525">
    <property type="term" value="F:GTP binding"/>
    <property type="evidence" value="ECO:0007669"/>
    <property type="project" value="UniProtKB-UniRule"/>
</dbReference>
<dbReference type="GO" id="GO:0000917">
    <property type="term" value="P:division septum assembly"/>
    <property type="evidence" value="ECO:0007669"/>
    <property type="project" value="UniProtKB-KW"/>
</dbReference>
<comment type="similarity">
    <text evidence="1 4">Belongs to the FtsZ family.</text>
</comment>
<dbReference type="GO" id="GO:0003924">
    <property type="term" value="F:GTPase activity"/>
    <property type="evidence" value="ECO:0007669"/>
    <property type="project" value="UniProtKB-UniRule"/>
</dbReference>
<sequence>MSRRAKKSKAVAKIVSPTVKEKPGEDLKLKKTRIRVIGIGDGGAAIVSELAPELKRVDFLIANTDWRSRKKSSGAVKIFNFGEKFTRGLGTGMDPEIGRAAALAEKEKIVKFLKGSDLCFIISCLGGGTGSGAAPIFAKIARQEGILTFGIFTLPFKFEGEKKIEIARNSLEKMKASLNATLVLPNEKIFQASDKNVSFNEGFSAINKVLSRGLEGLIGLIFQPGLINIDFADLKTILDGKGKGAFLASCEFDKGAKIEEVKKKIFQNIFLSYNFRHARAVLFNIISDPNLSLAEVSEISQLVFNAVHPEARIIFGVSFNKKLSETIRVVLLAIGGRDKNLGSRRIKGSGTKSKKRKKIKGGSPKEDSTGSVRTEEKVRRNALQIKEEVRAEEETLAAKERVWETPAILRRGIL</sequence>
<evidence type="ECO:0000256" key="5">
    <source>
        <dbReference type="SAM" id="MobiDB-lite"/>
    </source>
</evidence>
<comment type="function">
    <text evidence="4">Essential cell division protein that forms a contractile ring structure (Z ring) at the future cell division site. The regulation of the ring assembly controls the timing and the location of cell division. One of the functions of the FtsZ ring is to recruit other cell division proteins to the septum to produce a new cell wall between the dividing cells. Binds GTP and shows GTPase activity.</text>
</comment>
<dbReference type="Pfam" id="PF00091">
    <property type="entry name" value="Tubulin"/>
    <property type="match status" value="1"/>
</dbReference>
<keyword evidence="4" id="KW-0132">Cell division</keyword>
<feature type="compositionally biased region" description="Basic and acidic residues" evidence="5">
    <location>
        <begin position="363"/>
        <end position="379"/>
    </location>
</feature>
<dbReference type="InterPro" id="IPR000158">
    <property type="entry name" value="Cell_div_FtsZ"/>
</dbReference>
<evidence type="ECO:0000256" key="1">
    <source>
        <dbReference type="ARBA" id="ARBA00009690"/>
    </source>
</evidence>
<feature type="binding site" evidence="4">
    <location>
        <position position="159"/>
    </location>
    <ligand>
        <name>GTP</name>
        <dbReference type="ChEBI" id="CHEBI:37565"/>
    </ligand>
</feature>
<dbReference type="AlphaFoldDB" id="A0A1G2QP46"/>
<dbReference type="GO" id="GO:0032153">
    <property type="term" value="C:cell division site"/>
    <property type="evidence" value="ECO:0007669"/>
    <property type="project" value="UniProtKB-UniRule"/>
</dbReference>
<dbReference type="InterPro" id="IPR024757">
    <property type="entry name" value="FtsZ_C"/>
</dbReference>